<proteinExistence type="predicted"/>
<keyword evidence="1" id="KW-0805">Transcription regulation</keyword>
<feature type="domain" description="HTH tetR-type" evidence="5">
    <location>
        <begin position="2"/>
        <end position="62"/>
    </location>
</feature>
<dbReference type="InterPro" id="IPR001647">
    <property type="entry name" value="HTH_TetR"/>
</dbReference>
<dbReference type="PROSITE" id="PS50977">
    <property type="entry name" value="HTH_TETR_2"/>
    <property type="match status" value="1"/>
</dbReference>
<dbReference type="PANTHER" id="PTHR30055">
    <property type="entry name" value="HTH-TYPE TRANSCRIPTIONAL REGULATOR RUTR"/>
    <property type="match status" value="1"/>
</dbReference>
<evidence type="ECO:0000259" key="5">
    <source>
        <dbReference type="PROSITE" id="PS50977"/>
    </source>
</evidence>
<dbReference type="InterPro" id="IPR009057">
    <property type="entry name" value="Homeodomain-like_sf"/>
</dbReference>
<gene>
    <name evidence="6" type="ORF">GCM10010982_09700</name>
</gene>
<protein>
    <recommendedName>
        <fullName evidence="5">HTH tetR-type domain-containing protein</fullName>
    </recommendedName>
</protein>
<reference evidence="6" key="1">
    <citation type="journal article" date="2014" name="Int. J. Syst. Evol. Microbiol.">
        <title>Complete genome sequence of Corynebacterium casei LMG S-19264T (=DSM 44701T), isolated from a smear-ripened cheese.</title>
        <authorList>
            <consortium name="US DOE Joint Genome Institute (JGI-PGF)"/>
            <person name="Walter F."/>
            <person name="Albersmeier A."/>
            <person name="Kalinowski J."/>
            <person name="Ruckert C."/>
        </authorList>
    </citation>
    <scope>NUCLEOTIDE SEQUENCE</scope>
    <source>
        <strain evidence="6">CGMCC 1.7086</strain>
    </source>
</reference>
<dbReference type="Gene3D" id="1.10.357.10">
    <property type="entry name" value="Tetracycline Repressor, domain 2"/>
    <property type="match status" value="1"/>
</dbReference>
<evidence type="ECO:0000313" key="7">
    <source>
        <dbReference type="Proteomes" id="UP000606935"/>
    </source>
</evidence>
<dbReference type="PANTHER" id="PTHR30055:SF234">
    <property type="entry name" value="HTH-TYPE TRANSCRIPTIONAL REGULATOR BETI"/>
    <property type="match status" value="1"/>
</dbReference>
<accession>A0A917YTC9</accession>
<keyword evidence="7" id="KW-1185">Reference proteome</keyword>
<keyword evidence="3" id="KW-0804">Transcription</keyword>
<dbReference type="SUPFAM" id="SSF46689">
    <property type="entry name" value="Homeodomain-like"/>
    <property type="match status" value="1"/>
</dbReference>
<dbReference type="AlphaFoldDB" id="A0A917YTC9"/>
<sequence>MTDKRTLILQVADKLFVEQGIKGTTIAQIADAAGIAKGSVYSYFKNKAEIVRALFIQSFERSQQEAEQLLNNSEIKGLALLEAFVVKQLCQVEEERAFQQAWMTDDSMVMENGLLQVVQDCRTDIYQVQLAILERALGQECTPWRYDLLTMINGQIQEFAMLILLDNMAYSHFNCAAFIARSARWTLIGLLEENRPPVLDESSFVLEAVPGGKDTQLKRLLTQMRSKCVSLDGEEQSLVSQTLDLIEQQMAAEPPNTTLLRALIANLRPYLELADERAKLAELLDVALI</sequence>
<dbReference type="GO" id="GO:0000976">
    <property type="term" value="F:transcription cis-regulatory region binding"/>
    <property type="evidence" value="ECO:0007669"/>
    <property type="project" value="TreeGrafter"/>
</dbReference>
<dbReference type="EMBL" id="BMLS01000001">
    <property type="protein sequence ID" value="GGO66159.1"/>
    <property type="molecule type" value="Genomic_DNA"/>
</dbReference>
<evidence type="ECO:0000313" key="6">
    <source>
        <dbReference type="EMBL" id="GGO66159.1"/>
    </source>
</evidence>
<dbReference type="PROSITE" id="PS01081">
    <property type="entry name" value="HTH_TETR_1"/>
    <property type="match status" value="1"/>
</dbReference>
<dbReference type="PRINTS" id="PR00455">
    <property type="entry name" value="HTHTETR"/>
</dbReference>
<reference evidence="6" key="2">
    <citation type="submission" date="2020-09" db="EMBL/GenBank/DDBJ databases">
        <authorList>
            <person name="Sun Q."/>
            <person name="Zhou Y."/>
        </authorList>
    </citation>
    <scope>NUCLEOTIDE SEQUENCE</scope>
    <source>
        <strain evidence="6">CGMCC 1.7086</strain>
    </source>
</reference>
<dbReference type="Pfam" id="PF00440">
    <property type="entry name" value="TetR_N"/>
    <property type="match status" value="1"/>
</dbReference>
<dbReference type="RefSeq" id="WP_188691044.1">
    <property type="nucleotide sequence ID" value="NZ_BMLS01000001.1"/>
</dbReference>
<dbReference type="InterPro" id="IPR023772">
    <property type="entry name" value="DNA-bd_HTH_TetR-type_CS"/>
</dbReference>
<dbReference type="GO" id="GO:0003700">
    <property type="term" value="F:DNA-binding transcription factor activity"/>
    <property type="evidence" value="ECO:0007669"/>
    <property type="project" value="TreeGrafter"/>
</dbReference>
<keyword evidence="2 4" id="KW-0238">DNA-binding</keyword>
<dbReference type="Proteomes" id="UP000606935">
    <property type="component" value="Unassembled WGS sequence"/>
</dbReference>
<dbReference type="InterPro" id="IPR050109">
    <property type="entry name" value="HTH-type_TetR-like_transc_reg"/>
</dbReference>
<name>A0A917YTC9_9ALTE</name>
<evidence type="ECO:0000256" key="3">
    <source>
        <dbReference type="ARBA" id="ARBA00023163"/>
    </source>
</evidence>
<evidence type="ECO:0000256" key="4">
    <source>
        <dbReference type="PROSITE-ProRule" id="PRU00335"/>
    </source>
</evidence>
<comment type="caution">
    <text evidence="6">The sequence shown here is derived from an EMBL/GenBank/DDBJ whole genome shotgun (WGS) entry which is preliminary data.</text>
</comment>
<evidence type="ECO:0000256" key="2">
    <source>
        <dbReference type="ARBA" id="ARBA00023125"/>
    </source>
</evidence>
<evidence type="ECO:0000256" key="1">
    <source>
        <dbReference type="ARBA" id="ARBA00023015"/>
    </source>
</evidence>
<organism evidence="6 7">
    <name type="scientific">Bowmanella pacifica</name>
    <dbReference type="NCBI Taxonomy" id="502051"/>
    <lineage>
        <taxon>Bacteria</taxon>
        <taxon>Pseudomonadati</taxon>
        <taxon>Pseudomonadota</taxon>
        <taxon>Gammaproteobacteria</taxon>
        <taxon>Alteromonadales</taxon>
        <taxon>Alteromonadaceae</taxon>
        <taxon>Bowmanella</taxon>
    </lineage>
</organism>
<feature type="DNA-binding region" description="H-T-H motif" evidence="4">
    <location>
        <begin position="25"/>
        <end position="44"/>
    </location>
</feature>